<comment type="catalytic activity">
    <reaction evidence="11">
        <text>N(6)-(pyridoxal phosphate)-L-lysyl-[4-amino-5-hydroxymethyl-2-methylpyrimidine phosphate synthase] + L-histidyl-[4-amino-5-hydroxymethyl-2-methylpyrimidine phosphate synthase] + 2 Fe(3+) + 4 H2O = L-lysyl-[4-amino-5-hydroxymethyl-2-methylpyrimidine phosphate synthase] + (2S)-2-amino-5-hydroxy-4-oxopentanoyl-[4-amino-5-hydroxymethyl-2-methylpyrimidine phosphate synthase] + 4-amino-2-methyl-5-(phosphooxymethyl)pyrimidine + 3-oxopropanoate + 2 Fe(2+) + 2 H(+)</text>
        <dbReference type="Rhea" id="RHEA:65756"/>
        <dbReference type="Rhea" id="RHEA-COMP:16892"/>
        <dbReference type="Rhea" id="RHEA-COMP:16893"/>
        <dbReference type="Rhea" id="RHEA-COMP:16894"/>
        <dbReference type="Rhea" id="RHEA-COMP:16895"/>
        <dbReference type="ChEBI" id="CHEBI:15377"/>
        <dbReference type="ChEBI" id="CHEBI:15378"/>
        <dbReference type="ChEBI" id="CHEBI:29033"/>
        <dbReference type="ChEBI" id="CHEBI:29034"/>
        <dbReference type="ChEBI" id="CHEBI:29969"/>
        <dbReference type="ChEBI" id="CHEBI:29979"/>
        <dbReference type="ChEBI" id="CHEBI:33190"/>
        <dbReference type="ChEBI" id="CHEBI:58354"/>
        <dbReference type="ChEBI" id="CHEBI:143915"/>
        <dbReference type="ChEBI" id="CHEBI:157692"/>
    </reaction>
    <physiologicalReaction direction="left-to-right" evidence="11">
        <dbReference type="Rhea" id="RHEA:65757"/>
    </physiologicalReaction>
</comment>
<evidence type="ECO:0000256" key="6">
    <source>
        <dbReference type="ARBA" id="ARBA00022723"/>
    </source>
</evidence>
<evidence type="ECO:0000256" key="10">
    <source>
        <dbReference type="ARBA" id="ARBA00033171"/>
    </source>
</evidence>
<evidence type="ECO:0000256" key="2">
    <source>
        <dbReference type="ARBA" id="ARBA00004948"/>
    </source>
</evidence>
<dbReference type="Pfam" id="PF09084">
    <property type="entry name" value="NMT1"/>
    <property type="match status" value="1"/>
</dbReference>
<evidence type="ECO:0000256" key="5">
    <source>
        <dbReference type="ARBA" id="ARBA00022679"/>
    </source>
</evidence>
<dbReference type="PANTHER" id="PTHR31528:SF1">
    <property type="entry name" value="4-AMINO-5-HYDROXYMETHYL-2-METHYLPYRIMIDINE PHOSPHATE SYNTHASE THI11-RELATED"/>
    <property type="match status" value="1"/>
</dbReference>
<evidence type="ECO:0000256" key="4">
    <source>
        <dbReference type="ARBA" id="ARBA00011738"/>
    </source>
</evidence>
<proteinExistence type="inferred from homology"/>
<dbReference type="SUPFAM" id="SSF53850">
    <property type="entry name" value="Periplasmic binding protein-like II"/>
    <property type="match status" value="1"/>
</dbReference>
<feature type="domain" description="SsuA/THI5-like" evidence="12">
    <location>
        <begin position="67"/>
        <end position="282"/>
    </location>
</feature>
<dbReference type="EMBL" id="JARXVH010000032">
    <property type="protein sequence ID" value="MDH6222353.1"/>
    <property type="molecule type" value="Genomic_DNA"/>
</dbReference>
<evidence type="ECO:0000313" key="13">
    <source>
        <dbReference type="EMBL" id="MDH6222353.1"/>
    </source>
</evidence>
<dbReference type="Proteomes" id="UP001160499">
    <property type="component" value="Unassembled WGS sequence"/>
</dbReference>
<dbReference type="Gene3D" id="3.40.190.10">
    <property type="entry name" value="Periplasmic binding protein-like II"/>
    <property type="match status" value="2"/>
</dbReference>
<dbReference type="PROSITE" id="PS51318">
    <property type="entry name" value="TAT"/>
    <property type="match status" value="1"/>
</dbReference>
<name>A0ABT6M1B5_9ACTN</name>
<comment type="caution">
    <text evidence="13">The sequence shown here is derived from an EMBL/GenBank/DDBJ whole genome shotgun (WGS) entry which is preliminary data.</text>
</comment>
<keyword evidence="7" id="KW-0663">Pyridoxal phosphate</keyword>
<dbReference type="RefSeq" id="WP_280882990.1">
    <property type="nucleotide sequence ID" value="NZ_JARXVH010000032.1"/>
</dbReference>
<keyword evidence="14" id="KW-1185">Reference proteome</keyword>
<evidence type="ECO:0000256" key="9">
    <source>
        <dbReference type="ARBA" id="ARBA00023004"/>
    </source>
</evidence>
<gene>
    <name evidence="13" type="ORF">M2283_009702</name>
</gene>
<accession>A0ABT6M1B5</accession>
<comment type="subunit">
    <text evidence="4">Homodimer.</text>
</comment>
<keyword evidence="6" id="KW-0479">Metal-binding</keyword>
<keyword evidence="5" id="KW-0808">Transferase</keyword>
<keyword evidence="8" id="KW-0784">Thiamine biosynthesis</keyword>
<protein>
    <recommendedName>
        <fullName evidence="10">Thiamine pyrimidine synthase</fullName>
    </recommendedName>
</protein>
<comment type="pathway">
    <text evidence="2">Cofactor biosynthesis; thiamine diphosphate biosynthesis.</text>
</comment>
<organism evidence="13 14">
    <name type="scientific">Streptomyces pseudovenezuelae</name>
    <dbReference type="NCBI Taxonomy" id="67350"/>
    <lineage>
        <taxon>Bacteria</taxon>
        <taxon>Bacillati</taxon>
        <taxon>Actinomycetota</taxon>
        <taxon>Actinomycetes</taxon>
        <taxon>Kitasatosporales</taxon>
        <taxon>Streptomycetaceae</taxon>
        <taxon>Streptomyces</taxon>
        <taxon>Streptomyces aurantiacus group</taxon>
    </lineage>
</organism>
<evidence type="ECO:0000256" key="3">
    <source>
        <dbReference type="ARBA" id="ARBA00009406"/>
    </source>
</evidence>
<evidence type="ECO:0000313" key="14">
    <source>
        <dbReference type="Proteomes" id="UP001160499"/>
    </source>
</evidence>
<evidence type="ECO:0000259" key="12">
    <source>
        <dbReference type="Pfam" id="PF09084"/>
    </source>
</evidence>
<comment type="function">
    <text evidence="1">Responsible for the formation of the pyrimidine heterocycle in the thiamine biosynthesis pathway. Catalyzes the formation of hydroxymethylpyrimidine phosphate (HMP-P) from histidine and pyridoxal phosphate (PLP). The protein uses PLP and the active site histidine to form HMP-P, generating an inactive enzyme. The enzyme can only undergo a single turnover, which suggests it is a suicide enzyme.</text>
</comment>
<evidence type="ECO:0000256" key="7">
    <source>
        <dbReference type="ARBA" id="ARBA00022898"/>
    </source>
</evidence>
<dbReference type="InterPro" id="IPR027939">
    <property type="entry name" value="NMT1/THI5"/>
</dbReference>
<dbReference type="InterPro" id="IPR006311">
    <property type="entry name" value="TAT_signal"/>
</dbReference>
<evidence type="ECO:0000256" key="1">
    <source>
        <dbReference type="ARBA" id="ARBA00003469"/>
    </source>
</evidence>
<keyword evidence="9" id="KW-0408">Iron</keyword>
<sequence length="368" mass="38949">MAPHTDPARPPHLSRRSLLRAAGASGLALGAGGLLSACGGDSDASSSSGSGDGRSTTVKVALGWIKNVEFAGFWLADEKGYYADENLTVEFQAGGPNTPDPTQSVSAGSADLGVHANMQTLLQAIPKGNDFSLLGAVFQTSPGGLLSLASDPVREPKDLLGAKVLGQQGTQPLIDAILTGAGLKKSYDFTPVGYDVSPLVQKQGKAYTCFLTNQPITLETKYGMKKGKDYEVVTYSDLGLPSYSSIVFCKRTMLTGKADVLERFMRATVRGWQDNAKDPEQAAKLAVTKYGVDLGLELKQQVRENELQIPFTQSALTRSKGLLRIDESLLGGDMYDGLKASGVKKLPDAAKIVDQSVLDAVFGKKATV</sequence>
<reference evidence="13 14" key="1">
    <citation type="submission" date="2023-04" db="EMBL/GenBank/DDBJ databases">
        <title>Forest soil microbial communities from Buena Vista Peninsula, Colon Province, Panama.</title>
        <authorList>
            <person name="Bouskill N."/>
        </authorList>
    </citation>
    <scope>NUCLEOTIDE SEQUENCE [LARGE SCALE GENOMIC DNA]</scope>
    <source>
        <strain evidence="13 14">GGS1</strain>
    </source>
</reference>
<evidence type="ECO:0000256" key="8">
    <source>
        <dbReference type="ARBA" id="ARBA00022977"/>
    </source>
</evidence>
<evidence type="ECO:0000256" key="11">
    <source>
        <dbReference type="ARBA" id="ARBA00048179"/>
    </source>
</evidence>
<dbReference type="InterPro" id="IPR015168">
    <property type="entry name" value="SsuA/THI5"/>
</dbReference>
<comment type="similarity">
    <text evidence="3">Belongs to the NMT1/THI5 family.</text>
</comment>
<dbReference type="PANTHER" id="PTHR31528">
    <property type="entry name" value="4-AMINO-5-HYDROXYMETHYL-2-METHYLPYRIMIDINE PHOSPHATE SYNTHASE THI11-RELATED"/>
    <property type="match status" value="1"/>
</dbReference>